<reference evidence="2" key="1">
    <citation type="journal article" date="2020" name="Stud. Mycol.">
        <title>101 Dothideomycetes genomes: a test case for predicting lifestyles and emergence of pathogens.</title>
        <authorList>
            <person name="Haridas S."/>
            <person name="Albert R."/>
            <person name="Binder M."/>
            <person name="Bloem J."/>
            <person name="Labutti K."/>
            <person name="Salamov A."/>
            <person name="Andreopoulos B."/>
            <person name="Baker S."/>
            <person name="Barry K."/>
            <person name="Bills G."/>
            <person name="Bluhm B."/>
            <person name="Cannon C."/>
            <person name="Castanera R."/>
            <person name="Culley D."/>
            <person name="Daum C."/>
            <person name="Ezra D."/>
            <person name="Gonzalez J."/>
            <person name="Henrissat B."/>
            <person name="Kuo A."/>
            <person name="Liang C."/>
            <person name="Lipzen A."/>
            <person name="Lutzoni F."/>
            <person name="Magnuson J."/>
            <person name="Mondo S."/>
            <person name="Nolan M."/>
            <person name="Ohm R."/>
            <person name="Pangilinan J."/>
            <person name="Park H.-J."/>
            <person name="Ramirez L."/>
            <person name="Alfaro M."/>
            <person name="Sun H."/>
            <person name="Tritt A."/>
            <person name="Yoshinaga Y."/>
            <person name="Zwiers L.-H."/>
            <person name="Turgeon B."/>
            <person name="Goodwin S."/>
            <person name="Spatafora J."/>
            <person name="Crous P."/>
            <person name="Grigoriev I."/>
        </authorList>
    </citation>
    <scope>NUCLEOTIDE SEQUENCE</scope>
    <source>
        <strain evidence="2">ATCC 74209</strain>
    </source>
</reference>
<evidence type="ECO:0000256" key="1">
    <source>
        <dbReference type="SAM" id="MobiDB-lite"/>
    </source>
</evidence>
<accession>A0A9P4JR04</accession>
<evidence type="ECO:0000313" key="3">
    <source>
        <dbReference type="Proteomes" id="UP000799536"/>
    </source>
</evidence>
<feature type="region of interest" description="Disordered" evidence="1">
    <location>
        <begin position="159"/>
        <end position="180"/>
    </location>
</feature>
<gene>
    <name evidence="2" type="ORF">GQ43DRAFT_365316</name>
</gene>
<dbReference type="Proteomes" id="UP000799536">
    <property type="component" value="Unassembled WGS sequence"/>
</dbReference>
<protein>
    <submittedName>
        <fullName evidence="2">Uncharacterized protein</fullName>
    </submittedName>
</protein>
<proteinExistence type="predicted"/>
<sequence>MSWMDSWSRPSKSQPVPAPYYLLPGGENTTYCKSCGRVISERKLHATKETTTPAKYCSRRCRSHKPSKLDQQIEDAFVGFLEGTVPLPAPQQAGHTTHKEQRGKKMKGDSRIVIPCDVVEEFVFGPRHDPEKDWGRKKNKARRCVQDDGEWLSVDMVPKKDSASDDSSAAVEDKNAGEMDGIDGQTIAQLSIRSGTRIRPAQQVSEVNGSVGGEKGLAERVQETEEMLEKRRQGDKRAEERERVRSAARRGVAFGFDVLDHDNEQIGERRKCEAVMQGKVVEPSLAKGDWGIRWRE</sequence>
<comment type="caution">
    <text evidence="2">The sequence shown here is derived from an EMBL/GenBank/DDBJ whole genome shotgun (WGS) entry which is preliminary data.</text>
</comment>
<name>A0A9P4JR04_9PLEO</name>
<dbReference type="AlphaFoldDB" id="A0A9P4JR04"/>
<feature type="region of interest" description="Disordered" evidence="1">
    <location>
        <begin position="85"/>
        <end position="109"/>
    </location>
</feature>
<dbReference type="OrthoDB" id="537467at2759"/>
<organism evidence="2 3">
    <name type="scientific">Delitschia confertaspora ATCC 74209</name>
    <dbReference type="NCBI Taxonomy" id="1513339"/>
    <lineage>
        <taxon>Eukaryota</taxon>
        <taxon>Fungi</taxon>
        <taxon>Dikarya</taxon>
        <taxon>Ascomycota</taxon>
        <taxon>Pezizomycotina</taxon>
        <taxon>Dothideomycetes</taxon>
        <taxon>Pleosporomycetidae</taxon>
        <taxon>Pleosporales</taxon>
        <taxon>Delitschiaceae</taxon>
        <taxon>Delitschia</taxon>
    </lineage>
</organism>
<dbReference type="EMBL" id="ML993884">
    <property type="protein sequence ID" value="KAF2204123.1"/>
    <property type="molecule type" value="Genomic_DNA"/>
</dbReference>
<keyword evidence="3" id="KW-1185">Reference proteome</keyword>
<evidence type="ECO:0000313" key="2">
    <source>
        <dbReference type="EMBL" id="KAF2204123.1"/>
    </source>
</evidence>